<dbReference type="InterPro" id="IPR019377">
    <property type="entry name" value="NADH_UbQ_OxRdtase_su10"/>
</dbReference>
<dbReference type="EMBL" id="VTPC01091139">
    <property type="protein sequence ID" value="KAF2879572.1"/>
    <property type="molecule type" value="Genomic_DNA"/>
</dbReference>
<reference evidence="10" key="1">
    <citation type="submission" date="2019-08" db="EMBL/GenBank/DDBJ databases">
        <title>The genome of the North American firefly Photinus pyralis.</title>
        <authorList>
            <consortium name="Photinus pyralis genome working group"/>
            <person name="Fallon T.R."/>
            <person name="Sander Lower S.E."/>
            <person name="Weng J.-K."/>
        </authorList>
    </citation>
    <scope>NUCLEOTIDE SEQUENCE</scope>
    <source>
        <strain evidence="10">TRF0915ILg1</strain>
        <tissue evidence="10">Whole body</tissue>
    </source>
</reference>
<dbReference type="AlphaFoldDB" id="A0A8K0C690"/>
<dbReference type="PANTHER" id="PTHR13094">
    <property type="entry name" value="NADH-UBIQUINONE OXIDOREDUCTASE PDSW SUBUNIT"/>
    <property type="match status" value="1"/>
</dbReference>
<dbReference type="Proteomes" id="UP000801492">
    <property type="component" value="Unassembled WGS sequence"/>
</dbReference>
<keyword evidence="5" id="KW-0679">Respiratory chain</keyword>
<comment type="similarity">
    <text evidence="2">Belongs to the complex I NDUFB10 subunit family.</text>
</comment>
<accession>A0A8K0C690</accession>
<evidence type="ECO:0000313" key="11">
    <source>
        <dbReference type="Proteomes" id="UP000801492"/>
    </source>
</evidence>
<name>A0A8K0C690_IGNLU</name>
<dbReference type="Pfam" id="PF10249">
    <property type="entry name" value="NDUFB10"/>
    <property type="match status" value="1"/>
</dbReference>
<dbReference type="GO" id="GO:0045271">
    <property type="term" value="C:respiratory chain complex I"/>
    <property type="evidence" value="ECO:0007669"/>
    <property type="project" value="UniProtKB-ARBA"/>
</dbReference>
<comment type="caution">
    <text evidence="10">The sequence shown here is derived from an EMBL/GenBank/DDBJ whole genome shotgun (WGS) entry which is preliminary data.</text>
</comment>
<organism evidence="10 11">
    <name type="scientific">Ignelater luminosus</name>
    <name type="common">Cucubano</name>
    <name type="synonym">Pyrophorus luminosus</name>
    <dbReference type="NCBI Taxonomy" id="2038154"/>
    <lineage>
        <taxon>Eukaryota</taxon>
        <taxon>Metazoa</taxon>
        <taxon>Ecdysozoa</taxon>
        <taxon>Arthropoda</taxon>
        <taxon>Hexapoda</taxon>
        <taxon>Insecta</taxon>
        <taxon>Pterygota</taxon>
        <taxon>Neoptera</taxon>
        <taxon>Endopterygota</taxon>
        <taxon>Coleoptera</taxon>
        <taxon>Polyphaga</taxon>
        <taxon>Elateriformia</taxon>
        <taxon>Elateroidea</taxon>
        <taxon>Elateridae</taxon>
        <taxon>Agrypninae</taxon>
        <taxon>Pyrophorini</taxon>
        <taxon>Ignelater</taxon>
    </lineage>
</organism>
<evidence type="ECO:0000256" key="9">
    <source>
        <dbReference type="ARBA" id="ARBA00023136"/>
    </source>
</evidence>
<gene>
    <name evidence="10" type="ORF">ILUMI_26597</name>
</gene>
<evidence type="ECO:0000256" key="8">
    <source>
        <dbReference type="ARBA" id="ARBA00023128"/>
    </source>
</evidence>
<protein>
    <recommendedName>
        <fullName evidence="3">NADH dehydrogenase [ubiquinone] 1 beta subcomplex subunit 10</fullName>
    </recommendedName>
</protein>
<keyword evidence="4" id="KW-0813">Transport</keyword>
<dbReference type="GO" id="GO:0005743">
    <property type="term" value="C:mitochondrial inner membrane"/>
    <property type="evidence" value="ECO:0007669"/>
    <property type="project" value="UniProtKB-SubCell"/>
</dbReference>
<dbReference type="InterPro" id="IPR039993">
    <property type="entry name" value="NDUFB10"/>
</dbReference>
<dbReference type="PANTHER" id="PTHR13094:SF1">
    <property type="entry name" value="NADH DEHYDROGENASE [UBIQUINONE] 1 BETA SUBCOMPLEX SUBUNIT 10"/>
    <property type="match status" value="1"/>
</dbReference>
<evidence type="ECO:0000256" key="3">
    <source>
        <dbReference type="ARBA" id="ARBA00014109"/>
    </source>
</evidence>
<keyword evidence="9" id="KW-0472">Membrane</keyword>
<evidence type="ECO:0000256" key="6">
    <source>
        <dbReference type="ARBA" id="ARBA00022792"/>
    </source>
</evidence>
<evidence type="ECO:0000256" key="2">
    <source>
        <dbReference type="ARBA" id="ARBA00008317"/>
    </source>
</evidence>
<sequence>MPEREPRNIVERVASTIYGILEAPAVWVREKVVEPNQQHYPWYHQKFRRVPTIDQCYTDDPVCYFEANMQYKRDRMVDTEILSILRQRFQDCTMYEAPDHVEKCSHLLQQYEEAAANWFTKYGDLGAYHNAKAAFMKQKHRMIWERRHGPVGSGMKQETEENGNGN</sequence>
<evidence type="ECO:0000313" key="10">
    <source>
        <dbReference type="EMBL" id="KAF2879572.1"/>
    </source>
</evidence>
<dbReference type="OrthoDB" id="6017729at2759"/>
<evidence type="ECO:0000256" key="5">
    <source>
        <dbReference type="ARBA" id="ARBA00022660"/>
    </source>
</evidence>
<proteinExistence type="inferred from homology"/>
<keyword evidence="8" id="KW-0496">Mitochondrion</keyword>
<evidence type="ECO:0000256" key="7">
    <source>
        <dbReference type="ARBA" id="ARBA00022982"/>
    </source>
</evidence>
<keyword evidence="11" id="KW-1185">Reference proteome</keyword>
<comment type="subcellular location">
    <subcellularLocation>
        <location evidence="1">Mitochondrion inner membrane</location>
        <topology evidence="1">Peripheral membrane protein</topology>
        <orientation evidence="1">Matrix side</orientation>
    </subcellularLocation>
</comment>
<keyword evidence="6" id="KW-0999">Mitochondrion inner membrane</keyword>
<evidence type="ECO:0000256" key="1">
    <source>
        <dbReference type="ARBA" id="ARBA00004443"/>
    </source>
</evidence>
<keyword evidence="7" id="KW-0249">Electron transport</keyword>
<evidence type="ECO:0000256" key="4">
    <source>
        <dbReference type="ARBA" id="ARBA00022448"/>
    </source>
</evidence>